<protein>
    <recommendedName>
        <fullName evidence="3">Pectin lyase fold/virulence factor domain-containing protein</fullName>
    </recommendedName>
</protein>
<accession>G9A7B6</accession>
<proteinExistence type="predicted"/>
<dbReference type="InterPro" id="IPR012334">
    <property type="entry name" value="Pectin_lyas_fold"/>
</dbReference>
<reference evidence="1 2" key="1">
    <citation type="journal article" date="2012" name="J. Bacteriol.">
        <title>Genome sequence of the soybean symbiont Sinorhizobium fredii HH103.</title>
        <authorList>
            <person name="Weidner S."/>
            <person name="Becker A."/>
            <person name="Bonilla I."/>
            <person name="Jaenicke S."/>
            <person name="Lloret J."/>
            <person name="Margaret I."/>
            <person name="Puhler A."/>
            <person name="Ruiz-Sainz J.E."/>
            <person name="Schneiker-Bekel S."/>
            <person name="Szczepanowski R."/>
            <person name="Vinardell J.M."/>
            <person name="Zehner S."/>
            <person name="Gottfert M."/>
        </authorList>
    </citation>
    <scope>NUCLEOTIDE SEQUENCE [LARGE SCALE GENOMIC DNA]</scope>
    <source>
        <strain evidence="1 2">HH103</strain>
    </source>
</reference>
<dbReference type="Gene3D" id="2.160.20.10">
    <property type="entry name" value="Single-stranded right-handed beta-helix, Pectin lyase-like"/>
    <property type="match status" value="2"/>
</dbReference>
<dbReference type="KEGG" id="sfh:SFHH103_01649"/>
<dbReference type="InterPro" id="IPR006626">
    <property type="entry name" value="PbH1"/>
</dbReference>
<gene>
    <name evidence="1" type="ordered locus">SFHH103_01649</name>
</gene>
<dbReference type="RefSeq" id="WP_014328609.1">
    <property type="nucleotide sequence ID" value="NC_016812.1"/>
</dbReference>
<dbReference type="SMART" id="SM00710">
    <property type="entry name" value="PbH1"/>
    <property type="match status" value="5"/>
</dbReference>
<dbReference type="STRING" id="1117943.SFHH103_01649"/>
<evidence type="ECO:0008006" key="3">
    <source>
        <dbReference type="Google" id="ProtNLM"/>
    </source>
</evidence>
<dbReference type="AlphaFoldDB" id="G9A7B6"/>
<name>G9A7B6_SINF1</name>
<dbReference type="PATRIC" id="fig|380.5.peg.1751"/>
<dbReference type="HOGENOM" id="CLU_306266_0_0_5"/>
<dbReference type="Proteomes" id="UP000007735">
    <property type="component" value="Chromosome"/>
</dbReference>
<evidence type="ECO:0000313" key="2">
    <source>
        <dbReference type="Proteomes" id="UP000007735"/>
    </source>
</evidence>
<evidence type="ECO:0000313" key="1">
    <source>
        <dbReference type="EMBL" id="CCE96146.1"/>
    </source>
</evidence>
<dbReference type="eggNOG" id="ENOG503376F">
    <property type="taxonomic scope" value="Bacteria"/>
</dbReference>
<sequence length="967" mass="100733">MSLLTKTAEGVFAPYNSDGTPREIVPQEAQVWGSEIEVLITAFQAGGGIIFATKAAMDATLTYPANQQAWVMGDATVANNGVYQKIGASGTGSWTRRGDLPYPFIPATDVGAGTPNAIQATTGIPVSESALIWVKVFEPNTNTPVTISFNGGTALTIKTNAGNDPVAGGISGILLGRIDGSTFRLVSDQASAAVLAACEAAAAAAIAAASSIATYATRAAAALQNLSGVSEVTISRWSTTSRYAPQRYQKVVSEPSHSAKFQSADGAWWEIYGAVINIHAVGAMGDGSTSDTAAFVLAGSFTQKVFIVPNTGSSYVVNGTIPINCHLLGTAKPTIALTTAGGVDANGDKGFWLKSGSSIKNFRIERTPTAGAISGEFNNAIVIGEYATSGTSYANIEVDNVDLVGVEGGIGRRSIMGIYGNVRDSKISNMRIVGLVSYGMMIHWGGNFDPALPDTGAVTQSWHPRRLTIDNIFCDTFQPDNGLGGIYLSGAHDISISRVAVHNCRVPFTVAAGDVGALVAQGESANAVCKNIRFENITAKNYDTAAMIIGGVSGDRAGSLWYAVNEDVSVVVDGFTVERGPLSTGGRALDFRMFQSIDVKRLNVAHQSDMYSDILTPAVFIQACNAVRVSGYTNVPFAHEVAGGTNIVIDTEDYCLRSDYDASCIGTRLTGQSGAHTLGAALALNDTTVTLTDLDFDVVAGSTITVSGSTMTVTKGAALSTSPIVLSITPSLVAAANGTAATVEKATKNIDIKGFADRFQYGVYLINSSGGHAENVTISKRFWRSGLHDIYARAARGLKIKDCAFYESGQTDVSSCNNIRMIDGCADVSVEGCTFEDNDSGATKARHNIYLFGDAVGCSIRGNAFFRASTSAINKFAPSTATDIDHNIGDNWFGPSLAARISGTSGIATASMGDRKVGFGTAAPTTGSWSQGDIIWSKSAAASGRAGWICVTAGSPGTWKAFAAIDA</sequence>
<dbReference type="SUPFAM" id="SSF51126">
    <property type="entry name" value="Pectin lyase-like"/>
    <property type="match status" value="2"/>
</dbReference>
<organism evidence="1 2">
    <name type="scientific">Sinorhizobium fredii (strain HH103)</name>
    <dbReference type="NCBI Taxonomy" id="1117943"/>
    <lineage>
        <taxon>Bacteria</taxon>
        <taxon>Pseudomonadati</taxon>
        <taxon>Pseudomonadota</taxon>
        <taxon>Alphaproteobacteria</taxon>
        <taxon>Hyphomicrobiales</taxon>
        <taxon>Rhizobiaceae</taxon>
        <taxon>Sinorhizobium/Ensifer group</taxon>
        <taxon>Sinorhizobium</taxon>
    </lineage>
</organism>
<dbReference type="InterPro" id="IPR011050">
    <property type="entry name" value="Pectin_lyase_fold/virulence"/>
</dbReference>
<dbReference type="EMBL" id="HE616890">
    <property type="protein sequence ID" value="CCE96146.1"/>
    <property type="molecule type" value="Genomic_DNA"/>
</dbReference>